<dbReference type="InterPro" id="IPR016130">
    <property type="entry name" value="Tyr_Pase_AS"/>
</dbReference>
<dbReference type="GO" id="GO:0004725">
    <property type="term" value="F:protein tyrosine phosphatase activity"/>
    <property type="evidence" value="ECO:0007669"/>
    <property type="project" value="InterPro"/>
</dbReference>
<evidence type="ECO:0000256" key="7">
    <source>
        <dbReference type="ARBA" id="ARBA00048336"/>
    </source>
</evidence>
<evidence type="ECO:0000256" key="3">
    <source>
        <dbReference type="ARBA" id="ARBA00022490"/>
    </source>
</evidence>
<dbReference type="PROSITE" id="PS50056">
    <property type="entry name" value="TYR_PHOSPHATASE_2"/>
    <property type="match status" value="1"/>
</dbReference>
<dbReference type="PRINTS" id="PR00700">
    <property type="entry name" value="PRTYPHPHTASE"/>
</dbReference>
<comment type="caution">
    <text evidence="10">The sequence shown here is derived from an EMBL/GenBank/DDBJ whole genome shotgun (WGS) entry which is preliminary data.</text>
</comment>
<evidence type="ECO:0000259" key="9">
    <source>
        <dbReference type="PROSITE" id="PS50056"/>
    </source>
</evidence>
<evidence type="ECO:0000256" key="5">
    <source>
        <dbReference type="ARBA" id="ARBA00022912"/>
    </source>
</evidence>
<dbReference type="InterPro" id="IPR000387">
    <property type="entry name" value="Tyr_Pase_dom"/>
</dbReference>
<reference evidence="10 11" key="1">
    <citation type="journal article" date="2017" name="Water Res.">
        <title>Discovery and metagenomic analysis of an anammox bacterial enrichment related to Candidatus "Brocadia caroliniensis" in a full-scale glycerol-fed nitritation-denitritation separate centrate treatment process.</title>
        <authorList>
            <person name="Park H."/>
            <person name="Brotto A.C."/>
            <person name="van Loosdrecht M.C."/>
            <person name="Chandran K."/>
        </authorList>
    </citation>
    <scope>NUCLEOTIDE SEQUENCE [LARGE SCALE GENOMIC DNA]</scope>
    <source>
        <strain evidence="10">26THWARD</strain>
    </source>
</reference>
<name>A0A1V4AQJ0_9BACT</name>
<dbReference type="GO" id="GO:0005829">
    <property type="term" value="C:cytosol"/>
    <property type="evidence" value="ECO:0007669"/>
    <property type="project" value="UniProtKB-SubCell"/>
</dbReference>
<accession>A0A1V4AQJ0</accession>
<organism evidence="10 11">
    <name type="scientific">Candidatus Brocadia carolinensis</name>
    <dbReference type="NCBI Taxonomy" id="1004156"/>
    <lineage>
        <taxon>Bacteria</taxon>
        <taxon>Pseudomonadati</taxon>
        <taxon>Planctomycetota</taxon>
        <taxon>Candidatus Brocadiia</taxon>
        <taxon>Candidatus Brocadiales</taxon>
        <taxon>Candidatus Brocadiaceae</taxon>
        <taxon>Candidatus Brocadia</taxon>
    </lineage>
</organism>
<evidence type="ECO:0000256" key="4">
    <source>
        <dbReference type="ARBA" id="ARBA00022801"/>
    </source>
</evidence>
<dbReference type="InterPro" id="IPR050561">
    <property type="entry name" value="PTP"/>
</dbReference>
<feature type="domain" description="Tyrosine specific protein phosphatases" evidence="9">
    <location>
        <begin position="74"/>
        <end position="138"/>
    </location>
</feature>
<dbReference type="InterPro" id="IPR000242">
    <property type="entry name" value="PTP_cat"/>
</dbReference>
<dbReference type="SMART" id="SM00404">
    <property type="entry name" value="PTPc_motif"/>
    <property type="match status" value="1"/>
</dbReference>
<dbReference type="CDD" id="cd14504">
    <property type="entry name" value="DUSP23"/>
    <property type="match status" value="1"/>
</dbReference>
<comment type="similarity">
    <text evidence="2">Belongs to the protein-tyrosine phosphatase family. Non-receptor class dual specificity subfamily.</text>
</comment>
<dbReference type="Proteomes" id="UP000189681">
    <property type="component" value="Unassembled WGS sequence"/>
</dbReference>
<evidence type="ECO:0000259" key="8">
    <source>
        <dbReference type="PROSITE" id="PS50054"/>
    </source>
</evidence>
<dbReference type="STRING" id="1004156.AYP45_15140"/>
<dbReference type="SMART" id="SM00195">
    <property type="entry name" value="DSPc"/>
    <property type="match status" value="1"/>
</dbReference>
<keyword evidence="4" id="KW-0378">Hydrolase</keyword>
<keyword evidence="5" id="KW-0904">Protein phosphatase</keyword>
<dbReference type="SUPFAM" id="SSF52799">
    <property type="entry name" value="(Phosphotyrosine protein) phosphatases II"/>
    <property type="match status" value="1"/>
</dbReference>
<evidence type="ECO:0000256" key="6">
    <source>
        <dbReference type="ARBA" id="ARBA00047761"/>
    </source>
</evidence>
<evidence type="ECO:0000256" key="2">
    <source>
        <dbReference type="ARBA" id="ARBA00008601"/>
    </source>
</evidence>
<evidence type="ECO:0000313" key="11">
    <source>
        <dbReference type="Proteomes" id="UP000189681"/>
    </source>
</evidence>
<dbReference type="PROSITE" id="PS50054">
    <property type="entry name" value="TYR_PHOSPHATASE_DUAL"/>
    <property type="match status" value="1"/>
</dbReference>
<dbReference type="GO" id="GO:0004722">
    <property type="term" value="F:protein serine/threonine phosphatase activity"/>
    <property type="evidence" value="ECO:0007669"/>
    <property type="project" value="UniProtKB-EC"/>
</dbReference>
<protein>
    <submittedName>
        <fullName evidence="10">Uncharacterized protein</fullName>
    </submittedName>
</protein>
<dbReference type="InterPro" id="IPR057023">
    <property type="entry name" value="PTP-SAK"/>
</dbReference>
<feature type="domain" description="Tyrosine-protein phosphatase" evidence="8">
    <location>
        <begin position="4"/>
        <end position="149"/>
    </location>
</feature>
<sequence>MPKNFSWVIEGEIAGMARPVSVVSDLEFLKDNGIEAIVSLTELPLPKTFIEEFGFEYKHIPVADLTSPTQGQIDEFVTFVNNLLSSKKKTVVHCDAGIGRTGTMLACYLVNKGYDAHKAMTVVRKKRPGSIETMEQEYTIVKYEERLLKKTQRLTVLYCLINLMCNYTKGRVSCL</sequence>
<proteinExistence type="inferred from homology"/>
<dbReference type="Gene3D" id="3.90.190.10">
    <property type="entry name" value="Protein tyrosine phosphatase superfamily"/>
    <property type="match status" value="1"/>
</dbReference>
<comment type="subcellular location">
    <subcellularLocation>
        <location evidence="1">Cytoplasm</location>
        <location evidence="1">Cytosol</location>
    </subcellularLocation>
</comment>
<dbReference type="InterPro" id="IPR029021">
    <property type="entry name" value="Prot-tyrosine_phosphatase-like"/>
</dbReference>
<evidence type="ECO:0000313" key="10">
    <source>
        <dbReference type="EMBL" id="OOP55385.1"/>
    </source>
</evidence>
<dbReference type="AlphaFoldDB" id="A0A1V4AQJ0"/>
<dbReference type="PANTHER" id="PTHR23339">
    <property type="entry name" value="TYROSINE SPECIFIC PROTEIN PHOSPHATASE AND DUAL SPECIFICITY PROTEIN PHOSPHATASE"/>
    <property type="match status" value="1"/>
</dbReference>
<dbReference type="Pfam" id="PF22784">
    <property type="entry name" value="PTP-SAK"/>
    <property type="match status" value="1"/>
</dbReference>
<dbReference type="FunFam" id="3.90.190.10:FF:000063">
    <property type="entry name" value="Dual specificity phosphatase 23"/>
    <property type="match status" value="1"/>
</dbReference>
<comment type="catalytic activity">
    <reaction evidence="6">
        <text>O-phospho-L-seryl-[protein] + H2O = L-seryl-[protein] + phosphate</text>
        <dbReference type="Rhea" id="RHEA:20629"/>
        <dbReference type="Rhea" id="RHEA-COMP:9863"/>
        <dbReference type="Rhea" id="RHEA-COMP:11604"/>
        <dbReference type="ChEBI" id="CHEBI:15377"/>
        <dbReference type="ChEBI" id="CHEBI:29999"/>
        <dbReference type="ChEBI" id="CHEBI:43474"/>
        <dbReference type="ChEBI" id="CHEBI:83421"/>
        <dbReference type="EC" id="3.1.3.16"/>
    </reaction>
</comment>
<comment type="catalytic activity">
    <reaction evidence="7">
        <text>O-phospho-L-threonyl-[protein] + H2O = L-threonyl-[protein] + phosphate</text>
        <dbReference type="Rhea" id="RHEA:47004"/>
        <dbReference type="Rhea" id="RHEA-COMP:11060"/>
        <dbReference type="Rhea" id="RHEA-COMP:11605"/>
        <dbReference type="ChEBI" id="CHEBI:15377"/>
        <dbReference type="ChEBI" id="CHEBI:30013"/>
        <dbReference type="ChEBI" id="CHEBI:43474"/>
        <dbReference type="ChEBI" id="CHEBI:61977"/>
        <dbReference type="EC" id="3.1.3.16"/>
    </reaction>
</comment>
<dbReference type="PROSITE" id="PS00383">
    <property type="entry name" value="TYR_PHOSPHATASE_1"/>
    <property type="match status" value="1"/>
</dbReference>
<dbReference type="EMBL" id="AYTS01000148">
    <property type="protein sequence ID" value="OOP55385.1"/>
    <property type="molecule type" value="Genomic_DNA"/>
</dbReference>
<keyword evidence="3" id="KW-0963">Cytoplasm</keyword>
<evidence type="ECO:0000256" key="1">
    <source>
        <dbReference type="ARBA" id="ARBA00004514"/>
    </source>
</evidence>
<dbReference type="InterPro" id="IPR020422">
    <property type="entry name" value="TYR_PHOSPHATASE_DUAL_dom"/>
</dbReference>
<gene>
    <name evidence="10" type="ORF">AYP45_15140</name>
</gene>
<dbReference type="InterPro" id="IPR003595">
    <property type="entry name" value="Tyr_Pase_cat"/>
</dbReference>